<evidence type="ECO:0000256" key="1">
    <source>
        <dbReference type="SAM" id="Phobius"/>
    </source>
</evidence>
<feature type="transmembrane region" description="Helical" evidence="1">
    <location>
        <begin position="12"/>
        <end position="29"/>
    </location>
</feature>
<sequence>MFFNIETLIYTYLFICISLLVFNLLYIFRSKGRERRQKRNADAWVKRIEWQMQRIAQGENIEQEHLKLAEKKLVKTEALFSFGAALDALEEKSPGQTDAYMYSIQGGIQVLASRYAKKDSMDRAYFAFLISRHCPGSTEEFKPVMEILISFLDDSTVYCKENVLKALYSLGNVQAVENALQVFNDRGWFHHQKLLSDGLLTFRGDLEKLAERLWSHHREWNDRIMLSVIQFITGFSENYKEIFLPFLEQETAGREIRLAIMRYYRRHTYEPARPLLISLLLDEKGEDNAKIVAASVLSQYPGEDTAAALKKALQYYNWYVRYNAASSLAAQRIPARELLDVLEGKDRYAKEILEYMLEDAKAGEYE</sequence>
<dbReference type="RefSeq" id="WP_109624391.1">
    <property type="nucleotide sequence ID" value="NZ_JANKBI010000001.1"/>
</dbReference>
<organism evidence="2 3">
    <name type="scientific">Murimonas intestini</name>
    <dbReference type="NCBI Taxonomy" id="1337051"/>
    <lineage>
        <taxon>Bacteria</taxon>
        <taxon>Bacillati</taxon>
        <taxon>Bacillota</taxon>
        <taxon>Clostridia</taxon>
        <taxon>Lachnospirales</taxon>
        <taxon>Lachnospiraceae</taxon>
        <taxon>Murimonas</taxon>
    </lineage>
</organism>
<keyword evidence="1" id="KW-1133">Transmembrane helix</keyword>
<evidence type="ECO:0000313" key="2">
    <source>
        <dbReference type="EMBL" id="PWJ78955.1"/>
    </source>
</evidence>
<keyword evidence="1" id="KW-0472">Membrane</keyword>
<keyword evidence="3" id="KW-1185">Reference proteome</keyword>
<reference evidence="2 3" key="1">
    <citation type="submission" date="2018-05" db="EMBL/GenBank/DDBJ databases">
        <authorList>
            <person name="Goeker M."/>
            <person name="Huntemann M."/>
            <person name="Clum A."/>
            <person name="Pillay M."/>
            <person name="Palaniappan K."/>
            <person name="Varghese N."/>
            <person name="Mikhailova N."/>
            <person name="Stamatis D."/>
            <person name="Reddy T."/>
            <person name="Daum C."/>
            <person name="Shapiro N."/>
            <person name="Ivanova N."/>
            <person name="Kyrpides N."/>
            <person name="Woyke T."/>
        </authorList>
    </citation>
    <scope>NUCLEOTIDE SEQUENCE [LARGE SCALE GENOMIC DNA]</scope>
    <source>
        <strain evidence="2 3">DSM 26524</strain>
    </source>
</reference>
<dbReference type="SUPFAM" id="SSF48371">
    <property type="entry name" value="ARM repeat"/>
    <property type="match status" value="1"/>
</dbReference>
<accession>A0AB73T9S3</accession>
<dbReference type="EMBL" id="QGGY01000001">
    <property type="protein sequence ID" value="PWJ78955.1"/>
    <property type="molecule type" value="Genomic_DNA"/>
</dbReference>
<gene>
    <name evidence="2" type="ORF">C7383_101331</name>
</gene>
<evidence type="ECO:0008006" key="4">
    <source>
        <dbReference type="Google" id="ProtNLM"/>
    </source>
</evidence>
<dbReference type="Proteomes" id="UP000245412">
    <property type="component" value="Unassembled WGS sequence"/>
</dbReference>
<proteinExistence type="predicted"/>
<evidence type="ECO:0000313" key="3">
    <source>
        <dbReference type="Proteomes" id="UP000245412"/>
    </source>
</evidence>
<name>A0AB73T9S3_9FIRM</name>
<dbReference type="InterPro" id="IPR016024">
    <property type="entry name" value="ARM-type_fold"/>
</dbReference>
<dbReference type="InterPro" id="IPR011989">
    <property type="entry name" value="ARM-like"/>
</dbReference>
<comment type="caution">
    <text evidence="2">The sequence shown here is derived from an EMBL/GenBank/DDBJ whole genome shotgun (WGS) entry which is preliminary data.</text>
</comment>
<dbReference type="Gene3D" id="1.25.10.10">
    <property type="entry name" value="Leucine-rich Repeat Variant"/>
    <property type="match status" value="1"/>
</dbReference>
<dbReference type="AlphaFoldDB" id="A0AB73T9S3"/>
<keyword evidence="1" id="KW-0812">Transmembrane</keyword>
<protein>
    <recommendedName>
        <fullName evidence="4">HEAT repeat domain-containing protein</fullName>
    </recommendedName>
</protein>